<dbReference type="PANTHER" id="PTHR11645">
    <property type="entry name" value="PYRROLINE-5-CARBOXYLATE REDUCTASE"/>
    <property type="match status" value="1"/>
</dbReference>
<accession>A0A161LIP5</accession>
<feature type="domain" description="Pyrroline-5-carboxylate reductase catalytic N-terminal" evidence="7">
    <location>
        <begin position="3"/>
        <end position="98"/>
    </location>
</feature>
<comment type="catalytic activity">
    <reaction evidence="4">
        <text>L-proline + NAD(+) = (S)-1-pyrroline-5-carboxylate + NADH + 2 H(+)</text>
        <dbReference type="Rhea" id="RHEA:14105"/>
        <dbReference type="ChEBI" id="CHEBI:15378"/>
        <dbReference type="ChEBI" id="CHEBI:17388"/>
        <dbReference type="ChEBI" id="CHEBI:57540"/>
        <dbReference type="ChEBI" id="CHEBI:57945"/>
        <dbReference type="ChEBI" id="CHEBI:60039"/>
        <dbReference type="EC" id="1.5.1.2"/>
    </reaction>
</comment>
<comment type="caution">
    <text evidence="9">The sequence shown here is derived from an EMBL/GenBank/DDBJ whole genome shotgun (WGS) entry which is preliminary data.</text>
</comment>
<reference evidence="10" key="2">
    <citation type="journal article" date="2017" name="Genome Announc.">
        <title>Draft genome sequence of Paludibacter jiangxiensis NM7(T), a propionate-producing fermentative bacterium.</title>
        <authorList>
            <person name="Qiu Y.-L."/>
            <person name="Tourlousse D.M."/>
            <person name="Matsuura N."/>
            <person name="Ohashi A."/>
            <person name="Sekiguchi Y."/>
        </authorList>
    </citation>
    <scope>NUCLEOTIDE SEQUENCE [LARGE SCALE GENOMIC DNA]</scope>
    <source>
        <strain evidence="10">NM7</strain>
    </source>
</reference>
<dbReference type="HAMAP" id="MF_01925">
    <property type="entry name" value="P5C_reductase"/>
    <property type="match status" value="1"/>
</dbReference>
<keyword evidence="2 4" id="KW-0521">NADP</keyword>
<evidence type="ECO:0000256" key="2">
    <source>
        <dbReference type="ARBA" id="ARBA00022857"/>
    </source>
</evidence>
<dbReference type="Gene3D" id="3.40.50.720">
    <property type="entry name" value="NAD(P)-binding Rossmann-like Domain"/>
    <property type="match status" value="1"/>
</dbReference>
<dbReference type="RefSeq" id="WP_068702399.1">
    <property type="nucleotide sequence ID" value="NZ_BDCR01000001.1"/>
</dbReference>
<evidence type="ECO:0000256" key="5">
    <source>
        <dbReference type="NCBIfam" id="TIGR00112"/>
    </source>
</evidence>
<dbReference type="EC" id="1.5.1.2" evidence="4 5"/>
<proteinExistence type="inferred from homology"/>
<evidence type="ECO:0000256" key="4">
    <source>
        <dbReference type="HAMAP-Rule" id="MF_01925"/>
    </source>
</evidence>
<comment type="pathway">
    <text evidence="4">Amino-acid biosynthesis; L-proline biosynthesis; L-proline from L-glutamate 5-semialdehyde: step 1/1.</text>
</comment>
<keyword evidence="3 4" id="KW-0560">Oxidoreductase</keyword>
<dbReference type="InterPro" id="IPR028939">
    <property type="entry name" value="P5C_Rdtase_cat_N"/>
</dbReference>
<evidence type="ECO:0000256" key="3">
    <source>
        <dbReference type="ARBA" id="ARBA00023002"/>
    </source>
</evidence>
<dbReference type="SUPFAM" id="SSF51735">
    <property type="entry name" value="NAD(P)-binding Rossmann-fold domains"/>
    <property type="match status" value="1"/>
</dbReference>
<evidence type="ECO:0000313" key="10">
    <source>
        <dbReference type="Proteomes" id="UP000076586"/>
    </source>
</evidence>
<dbReference type="FunFam" id="1.10.3730.10:FF:000001">
    <property type="entry name" value="Pyrroline-5-carboxylate reductase"/>
    <property type="match status" value="1"/>
</dbReference>
<dbReference type="GO" id="GO:0005737">
    <property type="term" value="C:cytoplasm"/>
    <property type="evidence" value="ECO:0007669"/>
    <property type="project" value="UniProtKB-SubCell"/>
</dbReference>
<keyword evidence="4" id="KW-0028">Amino-acid biosynthesis</keyword>
<dbReference type="InterPro" id="IPR029036">
    <property type="entry name" value="P5CR_dimer"/>
</dbReference>
<dbReference type="Pfam" id="PF03807">
    <property type="entry name" value="F420_oxidored"/>
    <property type="match status" value="1"/>
</dbReference>
<gene>
    <name evidence="4" type="primary">proC</name>
    <name evidence="9" type="ORF">PJIAN_1909</name>
</gene>
<dbReference type="UniPathway" id="UPA00098">
    <property type="reaction ID" value="UER00361"/>
</dbReference>
<dbReference type="OrthoDB" id="9805754at2"/>
<keyword evidence="4" id="KW-0963">Cytoplasm</keyword>
<evidence type="ECO:0000313" key="9">
    <source>
        <dbReference type="EMBL" id="GAT62316.1"/>
    </source>
</evidence>
<comment type="catalytic activity">
    <reaction evidence="4">
        <text>L-proline + NADP(+) = (S)-1-pyrroline-5-carboxylate + NADPH + 2 H(+)</text>
        <dbReference type="Rhea" id="RHEA:14109"/>
        <dbReference type="ChEBI" id="CHEBI:15378"/>
        <dbReference type="ChEBI" id="CHEBI:17388"/>
        <dbReference type="ChEBI" id="CHEBI:57783"/>
        <dbReference type="ChEBI" id="CHEBI:58349"/>
        <dbReference type="ChEBI" id="CHEBI:60039"/>
        <dbReference type="EC" id="1.5.1.2"/>
    </reaction>
</comment>
<feature type="domain" description="Pyrroline-5-carboxylate reductase dimerisation" evidence="8">
    <location>
        <begin position="160"/>
        <end position="257"/>
    </location>
</feature>
<evidence type="ECO:0000256" key="1">
    <source>
        <dbReference type="ARBA" id="ARBA00005525"/>
    </source>
</evidence>
<dbReference type="GO" id="GO:0055129">
    <property type="term" value="P:L-proline biosynthetic process"/>
    <property type="evidence" value="ECO:0007669"/>
    <property type="project" value="UniProtKB-UniRule"/>
</dbReference>
<name>A0A161LIP5_9BACT</name>
<feature type="binding site" evidence="6">
    <location>
        <begin position="68"/>
        <end position="71"/>
    </location>
    <ligand>
        <name>NADP(+)</name>
        <dbReference type="ChEBI" id="CHEBI:58349"/>
    </ligand>
</feature>
<comment type="function">
    <text evidence="4">Catalyzes the reduction of 1-pyrroline-5-carboxylate (PCA) to L-proline.</text>
</comment>
<keyword evidence="4" id="KW-0641">Proline biosynthesis</keyword>
<dbReference type="AlphaFoldDB" id="A0A161LIP5"/>
<organism evidence="9 10">
    <name type="scientific">Paludibacter jiangxiensis</name>
    <dbReference type="NCBI Taxonomy" id="681398"/>
    <lineage>
        <taxon>Bacteria</taxon>
        <taxon>Pseudomonadati</taxon>
        <taxon>Bacteroidota</taxon>
        <taxon>Bacteroidia</taxon>
        <taxon>Bacteroidales</taxon>
        <taxon>Paludibacteraceae</taxon>
        <taxon>Paludibacter</taxon>
    </lineage>
</organism>
<reference evidence="10" key="1">
    <citation type="submission" date="2016-04" db="EMBL/GenBank/DDBJ databases">
        <title>Draft genome sequence of Paludibacter jiangxiensis strain NM7.</title>
        <authorList>
            <person name="Qiu Y."/>
            <person name="Matsuura N."/>
            <person name="Ohashi A."/>
            <person name="Tourlousse M.D."/>
            <person name="Sekiguchi Y."/>
        </authorList>
    </citation>
    <scope>NUCLEOTIDE SEQUENCE [LARGE SCALE GENOMIC DNA]</scope>
    <source>
        <strain evidence="10">NM7</strain>
    </source>
</reference>
<comment type="similarity">
    <text evidence="1 4">Belongs to the pyrroline-5-carboxylate reductase family.</text>
</comment>
<dbReference type="Gene3D" id="1.10.3730.10">
    <property type="entry name" value="ProC C-terminal domain-like"/>
    <property type="match status" value="1"/>
</dbReference>
<dbReference type="SUPFAM" id="SSF48179">
    <property type="entry name" value="6-phosphogluconate dehydrogenase C-terminal domain-like"/>
    <property type="match status" value="1"/>
</dbReference>
<dbReference type="Proteomes" id="UP000076586">
    <property type="component" value="Unassembled WGS sequence"/>
</dbReference>
<evidence type="ECO:0000259" key="7">
    <source>
        <dbReference type="Pfam" id="PF03807"/>
    </source>
</evidence>
<dbReference type="GO" id="GO:0004735">
    <property type="term" value="F:pyrroline-5-carboxylate reductase activity"/>
    <property type="evidence" value="ECO:0007669"/>
    <property type="project" value="UniProtKB-UniRule"/>
</dbReference>
<dbReference type="Pfam" id="PF14748">
    <property type="entry name" value="P5CR_dimer"/>
    <property type="match status" value="1"/>
</dbReference>
<evidence type="ECO:0000256" key="6">
    <source>
        <dbReference type="PIRSR" id="PIRSR000193-1"/>
    </source>
</evidence>
<dbReference type="InterPro" id="IPR008927">
    <property type="entry name" value="6-PGluconate_DH-like_C_sf"/>
</dbReference>
<sequence length="259" mass="27413">MQLTIIGAGNMGGAIAQGLFNHKSAEDNLHVAVADISQEKLAAIAPYCDATFTDNAEAVAKADIVLIAVKPWLVDIVIDTIKPVIESRCPIIVSIAAGVTINHLLERLQASYPIYRLIPNTAISIAESMTLIANQNTNDEQDQLIGSIFEKLGKTLFIPESLMNAATSLTSCGIAYALRYIRAATEGGVEMGFPAAQAKEMVAQTLIGAAQLILQNDSHPEVEIDKVTTPGGITIKGLNAMEAEGFTNAVIKGLKASLI</sequence>
<dbReference type="InterPro" id="IPR036291">
    <property type="entry name" value="NAD(P)-bd_dom_sf"/>
</dbReference>
<comment type="subcellular location">
    <subcellularLocation>
        <location evidence="4">Cytoplasm</location>
    </subcellularLocation>
</comment>
<dbReference type="EMBL" id="BDCR01000001">
    <property type="protein sequence ID" value="GAT62316.1"/>
    <property type="molecule type" value="Genomic_DNA"/>
</dbReference>
<dbReference type="InterPro" id="IPR000304">
    <property type="entry name" value="Pyrroline-COOH_reductase"/>
</dbReference>
<feature type="binding site" evidence="6">
    <location>
        <position position="55"/>
    </location>
    <ligand>
        <name>NADPH</name>
        <dbReference type="ChEBI" id="CHEBI:57783"/>
    </ligand>
</feature>
<dbReference type="PANTHER" id="PTHR11645:SF0">
    <property type="entry name" value="PYRROLINE-5-CARBOXYLATE REDUCTASE 3"/>
    <property type="match status" value="1"/>
</dbReference>
<dbReference type="PIRSF" id="PIRSF000193">
    <property type="entry name" value="Pyrrol-5-carb_rd"/>
    <property type="match status" value="1"/>
</dbReference>
<protein>
    <recommendedName>
        <fullName evidence="4 5">Pyrroline-5-carboxylate reductase</fullName>
        <shortName evidence="4">P5C reductase</shortName>
        <shortName evidence="4">P5CR</shortName>
        <ecNumber evidence="4 5">1.5.1.2</ecNumber>
    </recommendedName>
    <alternativeName>
        <fullName evidence="4">PCA reductase</fullName>
    </alternativeName>
</protein>
<evidence type="ECO:0000259" key="8">
    <source>
        <dbReference type="Pfam" id="PF14748"/>
    </source>
</evidence>
<feature type="binding site" evidence="6">
    <location>
        <begin position="6"/>
        <end position="11"/>
    </location>
    <ligand>
        <name>NADP(+)</name>
        <dbReference type="ChEBI" id="CHEBI:58349"/>
    </ligand>
</feature>
<keyword evidence="10" id="KW-1185">Reference proteome</keyword>
<dbReference type="NCBIfam" id="TIGR00112">
    <property type="entry name" value="proC"/>
    <property type="match status" value="1"/>
</dbReference>
<dbReference type="STRING" id="681398.PJIAN_1909"/>